<reference evidence="12 13" key="1">
    <citation type="submission" date="2013-09" db="EMBL/GenBank/DDBJ databases">
        <title>Corchorus capsularis genome sequencing.</title>
        <authorList>
            <person name="Alam M."/>
            <person name="Haque M.S."/>
            <person name="Islam M.S."/>
            <person name="Emdad E.M."/>
            <person name="Islam M.M."/>
            <person name="Ahmed B."/>
            <person name="Halim A."/>
            <person name="Hossen Q.M.M."/>
            <person name="Hossain M.Z."/>
            <person name="Ahmed R."/>
            <person name="Khan M.M."/>
            <person name="Islam R."/>
            <person name="Rashid M.M."/>
            <person name="Khan S.A."/>
            <person name="Rahman M.S."/>
            <person name="Alam M."/>
        </authorList>
    </citation>
    <scope>NUCLEOTIDE SEQUENCE [LARGE SCALE GENOMIC DNA]</scope>
    <source>
        <strain evidence="13">cv. CVL-1</strain>
        <tissue evidence="12">Whole seedling</tissue>
    </source>
</reference>
<dbReference type="Gene3D" id="4.10.375.10">
    <property type="entry name" value="Lipoxygenase-1, Domain 2"/>
    <property type="match status" value="1"/>
</dbReference>
<keyword evidence="2" id="KW-0444">Lipid biosynthesis</keyword>
<dbReference type="SUPFAM" id="SSF49723">
    <property type="entry name" value="Lipase/lipooxygenase domain (PLAT/LH2 domain)"/>
    <property type="match status" value="1"/>
</dbReference>
<evidence type="ECO:0000256" key="8">
    <source>
        <dbReference type="ARBA" id="ARBA00023098"/>
    </source>
</evidence>
<evidence type="ECO:0000259" key="11">
    <source>
        <dbReference type="PROSITE" id="PS51393"/>
    </source>
</evidence>
<dbReference type="Proteomes" id="UP000188268">
    <property type="component" value="Unassembled WGS sequence"/>
</dbReference>
<name>A0A1R3GSV8_COCAP</name>
<evidence type="ECO:0000256" key="7">
    <source>
        <dbReference type="ARBA" id="ARBA00023002"/>
    </source>
</evidence>
<keyword evidence="5" id="KW-0276">Fatty acid metabolism</keyword>
<keyword evidence="8" id="KW-0443">Lipid metabolism</keyword>
<dbReference type="OrthoDB" id="407298at2759"/>
<dbReference type="Gramene" id="OMO61205">
    <property type="protein sequence ID" value="OMO61205"/>
    <property type="gene ID" value="CCACVL1_23694"/>
</dbReference>
<dbReference type="GO" id="GO:0031408">
    <property type="term" value="P:oxylipin biosynthetic process"/>
    <property type="evidence" value="ECO:0007669"/>
    <property type="project" value="UniProtKB-KW"/>
</dbReference>
<proteinExistence type="inferred from homology"/>
<evidence type="ECO:0000256" key="1">
    <source>
        <dbReference type="ARBA" id="ARBA00009419"/>
    </source>
</evidence>
<dbReference type="PROSITE" id="PS51393">
    <property type="entry name" value="LIPOXYGENASE_3"/>
    <property type="match status" value="1"/>
</dbReference>
<feature type="domain" description="Lipoxygenase" evidence="11">
    <location>
        <begin position="111"/>
        <end position="227"/>
    </location>
</feature>
<sequence length="227" mass="26357">MLEGMVKCCTKPKTQDKSMEEEIMEKKKIKGTVVLMKKNVLDMNDLKASLFDRVHELFGKGVSLQLISAENTDPVTLDDVPGHGRIHFVCNSWVYPAHRYKYDRVFFSNKTYLPCETPEPLRKYREEELVNLRGNGKGRLKEWDRVYDYAAYNDLGMPERGSNFERPVLGRHPSFPYPRRGRTGRKPHKKEDKSAWRTDEEFARETLAGVNPVIISRLQVKHNIIAC</sequence>
<accession>A0A1R3GSV8</accession>
<comment type="similarity">
    <text evidence="1">Belongs to the lipoxygenase family.</text>
</comment>
<dbReference type="PANTHER" id="PTHR11771">
    <property type="entry name" value="LIPOXYGENASE"/>
    <property type="match status" value="1"/>
</dbReference>
<protein>
    <submittedName>
        <fullName evidence="12">Lipoxygenase</fullName>
    </submittedName>
</protein>
<dbReference type="GO" id="GO:0034440">
    <property type="term" value="P:lipid oxidation"/>
    <property type="evidence" value="ECO:0007669"/>
    <property type="project" value="InterPro"/>
</dbReference>
<keyword evidence="3" id="KW-0479">Metal-binding</keyword>
<feature type="compositionally biased region" description="Basic residues" evidence="10">
    <location>
        <begin position="179"/>
        <end position="188"/>
    </location>
</feature>
<dbReference type="SMART" id="SM00308">
    <property type="entry name" value="LH2"/>
    <property type="match status" value="1"/>
</dbReference>
<dbReference type="Pfam" id="PF00305">
    <property type="entry name" value="Lipoxygenase"/>
    <property type="match status" value="1"/>
</dbReference>
<evidence type="ECO:0000313" key="12">
    <source>
        <dbReference type="EMBL" id="OMO61205.1"/>
    </source>
</evidence>
<comment type="caution">
    <text evidence="12">The sequence shown here is derived from an EMBL/GenBank/DDBJ whole genome shotgun (WGS) entry which is preliminary data.</text>
</comment>
<evidence type="ECO:0000256" key="9">
    <source>
        <dbReference type="ARBA" id="ARBA00023160"/>
    </source>
</evidence>
<dbReference type="Pfam" id="PF01477">
    <property type="entry name" value="PLAT"/>
    <property type="match status" value="1"/>
</dbReference>
<dbReference type="InterPro" id="IPR001024">
    <property type="entry name" value="PLAT/LH2_dom"/>
</dbReference>
<evidence type="ECO:0000256" key="5">
    <source>
        <dbReference type="ARBA" id="ARBA00022832"/>
    </source>
</evidence>
<evidence type="ECO:0000313" key="13">
    <source>
        <dbReference type="Proteomes" id="UP000188268"/>
    </source>
</evidence>
<dbReference type="PRINTS" id="PR00468">
    <property type="entry name" value="PLTLPOXGNASE"/>
</dbReference>
<dbReference type="AlphaFoldDB" id="A0A1R3GSV8"/>
<dbReference type="InterPro" id="IPR000907">
    <property type="entry name" value="LipOase"/>
</dbReference>
<keyword evidence="13" id="KW-1185">Reference proteome</keyword>
<evidence type="ECO:0000256" key="4">
    <source>
        <dbReference type="ARBA" id="ARBA00022767"/>
    </source>
</evidence>
<organism evidence="12 13">
    <name type="scientific">Corchorus capsularis</name>
    <name type="common">Jute</name>
    <dbReference type="NCBI Taxonomy" id="210143"/>
    <lineage>
        <taxon>Eukaryota</taxon>
        <taxon>Viridiplantae</taxon>
        <taxon>Streptophyta</taxon>
        <taxon>Embryophyta</taxon>
        <taxon>Tracheophyta</taxon>
        <taxon>Spermatophyta</taxon>
        <taxon>Magnoliopsida</taxon>
        <taxon>eudicotyledons</taxon>
        <taxon>Gunneridae</taxon>
        <taxon>Pentapetalae</taxon>
        <taxon>rosids</taxon>
        <taxon>malvids</taxon>
        <taxon>Malvales</taxon>
        <taxon>Malvaceae</taxon>
        <taxon>Grewioideae</taxon>
        <taxon>Apeibeae</taxon>
        <taxon>Corchorus</taxon>
    </lineage>
</organism>
<gene>
    <name evidence="12" type="ORF">CCACVL1_23694</name>
</gene>
<dbReference type="GO" id="GO:0016702">
    <property type="term" value="F:oxidoreductase activity, acting on single donors with incorporation of molecular oxygen, incorporation of two atoms of oxygen"/>
    <property type="evidence" value="ECO:0007669"/>
    <property type="project" value="InterPro"/>
</dbReference>
<dbReference type="InterPro" id="IPR036226">
    <property type="entry name" value="LipOase_C_sf"/>
</dbReference>
<evidence type="ECO:0000256" key="3">
    <source>
        <dbReference type="ARBA" id="ARBA00022723"/>
    </source>
</evidence>
<keyword evidence="4" id="KW-0925">Oxylipin biosynthesis</keyword>
<evidence type="ECO:0000256" key="2">
    <source>
        <dbReference type="ARBA" id="ARBA00022516"/>
    </source>
</evidence>
<dbReference type="STRING" id="210143.A0A1R3GSV8"/>
<dbReference type="EMBL" id="AWWV01013539">
    <property type="protein sequence ID" value="OMO61205.1"/>
    <property type="molecule type" value="Genomic_DNA"/>
</dbReference>
<evidence type="ECO:0000256" key="10">
    <source>
        <dbReference type="SAM" id="MobiDB-lite"/>
    </source>
</evidence>
<dbReference type="SUPFAM" id="SSF48484">
    <property type="entry name" value="Lipoxigenase"/>
    <property type="match status" value="1"/>
</dbReference>
<keyword evidence="9" id="KW-0275">Fatty acid biosynthesis</keyword>
<feature type="region of interest" description="Disordered" evidence="10">
    <location>
        <begin position="168"/>
        <end position="197"/>
    </location>
</feature>
<dbReference type="InterPro" id="IPR013819">
    <property type="entry name" value="LipOase_C"/>
</dbReference>
<dbReference type="GO" id="GO:0006633">
    <property type="term" value="P:fatty acid biosynthetic process"/>
    <property type="evidence" value="ECO:0007669"/>
    <property type="project" value="UniProtKB-KW"/>
</dbReference>
<dbReference type="InterPro" id="IPR036392">
    <property type="entry name" value="PLAT/LH2_dom_sf"/>
</dbReference>
<dbReference type="Gene3D" id="2.60.60.20">
    <property type="entry name" value="PLAT/LH2 domain"/>
    <property type="match status" value="2"/>
</dbReference>
<keyword evidence="7" id="KW-0560">Oxidoreductase</keyword>
<evidence type="ECO:0000256" key="6">
    <source>
        <dbReference type="ARBA" id="ARBA00022964"/>
    </source>
</evidence>
<dbReference type="GO" id="GO:0046872">
    <property type="term" value="F:metal ion binding"/>
    <property type="evidence" value="ECO:0007669"/>
    <property type="project" value="UniProtKB-KW"/>
</dbReference>
<keyword evidence="6" id="KW-0223">Dioxygenase</keyword>
<dbReference type="InterPro" id="IPR001246">
    <property type="entry name" value="LipOase_plant"/>
</dbReference>